<dbReference type="EnsemblProtists" id="EOD35335">
    <property type="protein sequence ID" value="EOD35335"/>
    <property type="gene ID" value="EMIHUDRAFT_201360"/>
</dbReference>
<dbReference type="Proteomes" id="UP000013827">
    <property type="component" value="Unassembled WGS sequence"/>
</dbReference>
<keyword evidence="3" id="KW-1185">Reference proteome</keyword>
<feature type="region of interest" description="Disordered" evidence="1">
    <location>
        <begin position="445"/>
        <end position="477"/>
    </location>
</feature>
<organism evidence="2 3">
    <name type="scientific">Emiliania huxleyi (strain CCMP1516)</name>
    <dbReference type="NCBI Taxonomy" id="280463"/>
    <lineage>
        <taxon>Eukaryota</taxon>
        <taxon>Haptista</taxon>
        <taxon>Haptophyta</taxon>
        <taxon>Prymnesiophyceae</taxon>
        <taxon>Isochrysidales</taxon>
        <taxon>Noelaerhabdaceae</taxon>
        <taxon>Emiliania</taxon>
    </lineage>
</organism>
<proteinExistence type="predicted"/>
<evidence type="ECO:0000313" key="2">
    <source>
        <dbReference type="EnsemblProtists" id="EOD35335"/>
    </source>
</evidence>
<dbReference type="KEGG" id="ehx:EMIHUDRAFT_201360"/>
<accession>A0A0D3KHV0</accession>
<evidence type="ECO:0000313" key="3">
    <source>
        <dbReference type="Proteomes" id="UP000013827"/>
    </source>
</evidence>
<name>A0A0D3KHV0_EMIH1</name>
<reference evidence="2" key="2">
    <citation type="submission" date="2024-10" db="UniProtKB">
        <authorList>
            <consortium name="EnsemblProtists"/>
        </authorList>
    </citation>
    <scope>IDENTIFICATION</scope>
</reference>
<evidence type="ECO:0000256" key="1">
    <source>
        <dbReference type="SAM" id="MobiDB-lite"/>
    </source>
</evidence>
<sequence length="567" mass="57657">MGPPPLLLSRDGSSVSMEVSARRLRVVRPKHGPFPREDVLLHKSLAGEPGSSAAVSVSTDCLVVRLDGDGGATYECRGATRLSAGQLRLRSRGLTLSSSLGAAHAAGPVRVQWSVPPAVRLGASEHLAGAGASGLAPGGAAHRLVRWGRDSPSLLELARRRLGRADAGDALRGLQAGGGFAGTLQASSCSLDLSDGGLVLQDAVGWVSSGRGGASLALPAGLSSNRDAPTPARVAAPTALDGGGAAAVALRSPAVEVAPVLLRAMTRRLELPGANASAASVAVHARVAAGRVGASVSGGVARLQAAPMCETRAEAAARELMLGSAAPRLPRSSLPSTAAPALTRHAALAVGEGASSLALLPLLARLSLDGEERRWTGTLGWRRSAEGAISSTELRCEPRRWRLLRLLDARRRDGRTGAASSKRRGGEWSWTHSVGVAAVRAANGAASPPAASVAQRGPEWGGLERGRLSSAHAAQGQQQALHHAAERSLGAQPAITGLTLDARLRAALGRRRSGGGGGAEMIVTQRTELGDAGAVELQASLPLDRAAESGDGRRASTAVRAGLSIAL</sequence>
<dbReference type="RefSeq" id="XP_005787764.1">
    <property type="nucleotide sequence ID" value="XM_005787707.1"/>
</dbReference>
<dbReference type="GeneID" id="17280606"/>
<dbReference type="PaxDb" id="2903-EOD35335"/>
<dbReference type="HOGENOM" id="CLU_480985_0_0_1"/>
<feature type="compositionally biased region" description="Low complexity" evidence="1">
    <location>
        <begin position="445"/>
        <end position="454"/>
    </location>
</feature>
<protein>
    <submittedName>
        <fullName evidence="2">Uncharacterized protein</fullName>
    </submittedName>
</protein>
<dbReference type="AlphaFoldDB" id="A0A0D3KHV0"/>
<reference evidence="3" key="1">
    <citation type="journal article" date="2013" name="Nature">
        <title>Pan genome of the phytoplankton Emiliania underpins its global distribution.</title>
        <authorList>
            <person name="Read B.A."/>
            <person name="Kegel J."/>
            <person name="Klute M.J."/>
            <person name="Kuo A."/>
            <person name="Lefebvre S.C."/>
            <person name="Maumus F."/>
            <person name="Mayer C."/>
            <person name="Miller J."/>
            <person name="Monier A."/>
            <person name="Salamov A."/>
            <person name="Young J."/>
            <person name="Aguilar M."/>
            <person name="Claverie J.M."/>
            <person name="Frickenhaus S."/>
            <person name="Gonzalez K."/>
            <person name="Herman E.K."/>
            <person name="Lin Y.C."/>
            <person name="Napier J."/>
            <person name="Ogata H."/>
            <person name="Sarno A.F."/>
            <person name="Shmutz J."/>
            <person name="Schroeder D."/>
            <person name="de Vargas C."/>
            <person name="Verret F."/>
            <person name="von Dassow P."/>
            <person name="Valentin K."/>
            <person name="Van de Peer Y."/>
            <person name="Wheeler G."/>
            <person name="Dacks J.B."/>
            <person name="Delwiche C.F."/>
            <person name="Dyhrman S.T."/>
            <person name="Glockner G."/>
            <person name="John U."/>
            <person name="Richards T."/>
            <person name="Worden A.Z."/>
            <person name="Zhang X."/>
            <person name="Grigoriev I.V."/>
            <person name="Allen A.E."/>
            <person name="Bidle K."/>
            <person name="Borodovsky M."/>
            <person name="Bowler C."/>
            <person name="Brownlee C."/>
            <person name="Cock J.M."/>
            <person name="Elias M."/>
            <person name="Gladyshev V.N."/>
            <person name="Groth M."/>
            <person name="Guda C."/>
            <person name="Hadaegh A."/>
            <person name="Iglesias-Rodriguez M.D."/>
            <person name="Jenkins J."/>
            <person name="Jones B.M."/>
            <person name="Lawson T."/>
            <person name="Leese F."/>
            <person name="Lindquist E."/>
            <person name="Lobanov A."/>
            <person name="Lomsadze A."/>
            <person name="Malik S.B."/>
            <person name="Marsh M.E."/>
            <person name="Mackinder L."/>
            <person name="Mock T."/>
            <person name="Mueller-Roeber B."/>
            <person name="Pagarete A."/>
            <person name="Parker M."/>
            <person name="Probert I."/>
            <person name="Quesneville H."/>
            <person name="Raines C."/>
            <person name="Rensing S.A."/>
            <person name="Riano-Pachon D.M."/>
            <person name="Richier S."/>
            <person name="Rokitta S."/>
            <person name="Shiraiwa Y."/>
            <person name="Soanes D.M."/>
            <person name="van der Giezen M."/>
            <person name="Wahlund T.M."/>
            <person name="Williams B."/>
            <person name="Wilson W."/>
            <person name="Wolfe G."/>
            <person name="Wurch L.L."/>
        </authorList>
    </citation>
    <scope>NUCLEOTIDE SEQUENCE</scope>
</reference>